<evidence type="ECO:0000313" key="6">
    <source>
        <dbReference type="EMBL" id="KAG7193418.1"/>
    </source>
</evidence>
<dbReference type="PANTHER" id="PTHR12400:SF103">
    <property type="entry name" value="INOSITOL POLYPHOSPHATE MULTIKINASE"/>
    <property type="match status" value="1"/>
</dbReference>
<dbReference type="GO" id="GO:0008440">
    <property type="term" value="F:inositol-1,4,5-trisphosphate 3-kinase activity"/>
    <property type="evidence" value="ECO:0007669"/>
    <property type="project" value="TreeGrafter"/>
</dbReference>
<evidence type="ECO:0000256" key="3">
    <source>
        <dbReference type="ARBA" id="ARBA00022777"/>
    </source>
</evidence>
<sequence length="337" mass="38059">MPFKPSEHQAAGHAGCLTDDENGLFVKITNQQEIDFYNSIYREDQEALTKGIEAPEGSKLVDWIPRFYGTLNDGDQLSAISGTSPTPLPNGKSYIVLENLYSGYSKPSIIDIKLGKVLTDDSADSEKQERLRKVSESTTSGSHHFRICGMKLYNKSLTDLPKELPHLHETIIVRQNDLNDDVYLEYDKFFGRKLNGDNVKDGIKLFLSNALPPELYAMMVEVYWKRLQLLYNCLLDHEVRIIAGSLLFILENDLARYPPNSKELEALNPLTKPAFTNDDESDDDDEDEAKEMNPLSSLNFIDLAHAKHVPGEGYDENVIIGVENLVKIFSELKTELE</sequence>
<dbReference type="GO" id="GO:0046854">
    <property type="term" value="P:phosphatidylinositol phosphate biosynthetic process"/>
    <property type="evidence" value="ECO:0007669"/>
    <property type="project" value="TreeGrafter"/>
</dbReference>
<evidence type="ECO:0000313" key="7">
    <source>
        <dbReference type="Proteomes" id="UP000790833"/>
    </source>
</evidence>
<protein>
    <recommendedName>
        <fullName evidence="4">Kinase</fullName>
        <ecNumber evidence="4">2.7.-.-</ecNumber>
    </recommendedName>
</protein>
<name>A0A9P7V9P0_9ASCO</name>
<dbReference type="GO" id="GO:0005634">
    <property type="term" value="C:nucleus"/>
    <property type="evidence" value="ECO:0007669"/>
    <property type="project" value="TreeGrafter"/>
</dbReference>
<dbReference type="InterPro" id="IPR005522">
    <property type="entry name" value="IPK"/>
</dbReference>
<reference evidence="6" key="1">
    <citation type="submission" date="2021-03" db="EMBL/GenBank/DDBJ databases">
        <authorList>
            <person name="Palmer J.M."/>
        </authorList>
    </citation>
    <scope>NUCLEOTIDE SEQUENCE</scope>
    <source>
        <strain evidence="6">ARV_011</strain>
    </source>
</reference>
<organism evidence="6 7">
    <name type="scientific">Scheffersomyces spartinae</name>
    <dbReference type="NCBI Taxonomy" id="45513"/>
    <lineage>
        <taxon>Eukaryota</taxon>
        <taxon>Fungi</taxon>
        <taxon>Dikarya</taxon>
        <taxon>Ascomycota</taxon>
        <taxon>Saccharomycotina</taxon>
        <taxon>Pichiomycetes</taxon>
        <taxon>Debaryomycetaceae</taxon>
        <taxon>Scheffersomyces</taxon>
    </lineage>
</organism>
<keyword evidence="3 4" id="KW-0418">Kinase</keyword>
<dbReference type="GO" id="GO:0000824">
    <property type="term" value="F:inositol-1,4,5,6-tetrakisphosphate 3-kinase activity"/>
    <property type="evidence" value="ECO:0007669"/>
    <property type="project" value="TreeGrafter"/>
</dbReference>
<dbReference type="OrthoDB" id="338650at2759"/>
<dbReference type="Pfam" id="PF03770">
    <property type="entry name" value="IPK"/>
    <property type="match status" value="1"/>
</dbReference>
<comment type="caution">
    <text evidence="6">The sequence shown here is derived from an EMBL/GenBank/DDBJ whole genome shotgun (WGS) entry which is preliminary data.</text>
</comment>
<evidence type="ECO:0000256" key="5">
    <source>
        <dbReference type="SAM" id="MobiDB-lite"/>
    </source>
</evidence>
<evidence type="ECO:0000256" key="2">
    <source>
        <dbReference type="ARBA" id="ARBA00022679"/>
    </source>
</evidence>
<dbReference type="RefSeq" id="XP_043048966.1">
    <property type="nucleotide sequence ID" value="XM_043191659.1"/>
</dbReference>
<dbReference type="SUPFAM" id="SSF56104">
    <property type="entry name" value="SAICAR synthase-like"/>
    <property type="match status" value="1"/>
</dbReference>
<feature type="region of interest" description="Disordered" evidence="5">
    <location>
        <begin position="268"/>
        <end position="290"/>
    </location>
</feature>
<comment type="similarity">
    <text evidence="1 4">Belongs to the inositol phosphokinase (IPK) family.</text>
</comment>
<accession>A0A9P7V9P0</accession>
<dbReference type="EC" id="2.7.-.-" evidence="4"/>
<dbReference type="GO" id="GO:0005737">
    <property type="term" value="C:cytoplasm"/>
    <property type="evidence" value="ECO:0007669"/>
    <property type="project" value="TreeGrafter"/>
</dbReference>
<feature type="compositionally biased region" description="Acidic residues" evidence="5">
    <location>
        <begin position="277"/>
        <end position="289"/>
    </location>
</feature>
<dbReference type="PANTHER" id="PTHR12400">
    <property type="entry name" value="INOSITOL POLYPHOSPHATE KINASE"/>
    <property type="match status" value="1"/>
</dbReference>
<dbReference type="InterPro" id="IPR038286">
    <property type="entry name" value="IPK_sf"/>
</dbReference>
<dbReference type="GeneID" id="66114210"/>
<evidence type="ECO:0000256" key="1">
    <source>
        <dbReference type="ARBA" id="ARBA00007374"/>
    </source>
</evidence>
<dbReference type="EMBL" id="JAHMUF010000012">
    <property type="protein sequence ID" value="KAG7193418.1"/>
    <property type="molecule type" value="Genomic_DNA"/>
</dbReference>
<keyword evidence="2 4" id="KW-0808">Transferase</keyword>
<gene>
    <name evidence="6" type="ORF">KQ657_000836</name>
</gene>
<evidence type="ECO:0000256" key="4">
    <source>
        <dbReference type="RuleBase" id="RU363090"/>
    </source>
</evidence>
<dbReference type="Proteomes" id="UP000790833">
    <property type="component" value="Unassembled WGS sequence"/>
</dbReference>
<dbReference type="Gene3D" id="3.30.470.160">
    <property type="entry name" value="Inositol polyphosphate kinase"/>
    <property type="match status" value="1"/>
</dbReference>
<dbReference type="AlphaFoldDB" id="A0A9P7V9P0"/>
<proteinExistence type="inferred from homology"/>
<keyword evidence="7" id="KW-1185">Reference proteome</keyword>
<dbReference type="GO" id="GO:0032958">
    <property type="term" value="P:inositol phosphate biosynthetic process"/>
    <property type="evidence" value="ECO:0007669"/>
    <property type="project" value="InterPro"/>
</dbReference>